<dbReference type="AlphaFoldDB" id="A0A0K1RDS5"/>
<evidence type="ECO:0000313" key="3">
    <source>
        <dbReference type="EMBL" id="AKV59585.1"/>
    </source>
</evidence>
<accession>A0A0K1RDS5</accession>
<evidence type="ECO:0000256" key="2">
    <source>
        <dbReference type="SAM" id="Phobius"/>
    </source>
</evidence>
<feature type="transmembrane region" description="Helical" evidence="2">
    <location>
        <begin position="176"/>
        <end position="200"/>
    </location>
</feature>
<evidence type="ECO:0000256" key="1">
    <source>
        <dbReference type="SAM" id="MobiDB-lite"/>
    </source>
</evidence>
<dbReference type="STRING" id="156976.AK829_11160"/>
<proteinExistence type="predicted"/>
<keyword evidence="2" id="KW-0812">Transmembrane</keyword>
<feature type="compositionally biased region" description="Gly residues" evidence="1">
    <location>
        <begin position="30"/>
        <end position="44"/>
    </location>
</feature>
<feature type="region of interest" description="Disordered" evidence="1">
    <location>
        <begin position="1"/>
        <end position="93"/>
    </location>
</feature>
<feature type="transmembrane region" description="Helical" evidence="2">
    <location>
        <begin position="135"/>
        <end position="156"/>
    </location>
</feature>
<feature type="transmembrane region" description="Helical" evidence="2">
    <location>
        <begin position="102"/>
        <end position="123"/>
    </location>
</feature>
<dbReference type="KEGG" id="crie:AK829_11160"/>
<feature type="compositionally biased region" description="Low complexity" evidence="1">
    <location>
        <begin position="45"/>
        <end position="63"/>
    </location>
</feature>
<name>A0A0K1RDS5_9CORY</name>
<evidence type="ECO:0000313" key="4">
    <source>
        <dbReference type="Proteomes" id="UP000060016"/>
    </source>
</evidence>
<protein>
    <submittedName>
        <fullName evidence="3">Uncharacterized protein</fullName>
    </submittedName>
</protein>
<dbReference type="RefSeq" id="WP_052205925.1">
    <property type="nucleotide sequence ID" value="NZ_CP012342.1"/>
</dbReference>
<sequence length="203" mass="20852">MSTPNNGWGTGGGWGAPQPGSSPSSQPAAPGGGWGSAPSGGGWGSPSPQQAQPSQPQQPSWGQDTTQSLGRDSSFGNSFGGSAEPEYGDQSDEFTTTSAPHLMLVPSLALAVISLVMLAIAGFGPLRSIDAQWGVLSGVAWALSGIVGVSALGLYFSKNTQARAEGLYEIVGWKQALFYVTVAALVIAVVLSSIMFAFWFGRQ</sequence>
<organism evidence="3 4">
    <name type="scientific">Corynebacterium riegelii</name>
    <dbReference type="NCBI Taxonomy" id="156976"/>
    <lineage>
        <taxon>Bacteria</taxon>
        <taxon>Bacillati</taxon>
        <taxon>Actinomycetota</taxon>
        <taxon>Actinomycetes</taxon>
        <taxon>Mycobacteriales</taxon>
        <taxon>Corynebacteriaceae</taxon>
        <taxon>Corynebacterium</taxon>
    </lineage>
</organism>
<dbReference type="Proteomes" id="UP000060016">
    <property type="component" value="Chromosome"/>
</dbReference>
<gene>
    <name evidence="3" type="ORF">AK829_11160</name>
</gene>
<feature type="compositionally biased region" description="Low complexity" evidence="1">
    <location>
        <begin position="16"/>
        <end position="29"/>
    </location>
</feature>
<reference evidence="3 4" key="1">
    <citation type="submission" date="2015-08" db="EMBL/GenBank/DDBJ databases">
        <authorList>
            <person name="Babu N.S."/>
            <person name="Beckwith C.J."/>
            <person name="Beseler K.G."/>
            <person name="Brison A."/>
            <person name="Carone J.V."/>
            <person name="Caskin T.P."/>
            <person name="Diamond M."/>
            <person name="Durham M.E."/>
            <person name="Foxe J.M."/>
            <person name="Go M."/>
            <person name="Henderson B.A."/>
            <person name="Jones I.B."/>
            <person name="McGettigan J.A."/>
            <person name="Micheletti S.J."/>
            <person name="Nasrallah M.E."/>
            <person name="Ortiz D."/>
            <person name="Piller C.R."/>
            <person name="Privatt S.R."/>
            <person name="Schneider S.L."/>
            <person name="Sharp S."/>
            <person name="Smith T.C."/>
            <person name="Stanton J.D."/>
            <person name="Ullery H.E."/>
            <person name="Wilson R.J."/>
            <person name="Serrano M.G."/>
            <person name="Buck G."/>
            <person name="Lee V."/>
            <person name="Wang Y."/>
            <person name="Carvalho R."/>
            <person name="Voegtly L."/>
            <person name="Shi R."/>
            <person name="Duckworth R."/>
            <person name="Johnson A."/>
            <person name="Loviza R."/>
            <person name="Walstead R."/>
            <person name="Shah Z."/>
            <person name="Kiflezghi M."/>
            <person name="Wade K."/>
            <person name="Ball S.L."/>
            <person name="Bradley K.W."/>
            <person name="Asai D.J."/>
            <person name="Bowman C.A."/>
            <person name="Russell D.A."/>
            <person name="Pope W.H."/>
            <person name="Jacobs-Sera D."/>
            <person name="Hendrix R.W."/>
            <person name="Hatfull G.F."/>
        </authorList>
    </citation>
    <scope>NUCLEOTIDE SEQUENCE [LARGE SCALE GENOMIC DNA]</scope>
    <source>
        <strain evidence="3 4">PUDD_83A45</strain>
    </source>
</reference>
<feature type="compositionally biased region" description="Polar residues" evidence="1">
    <location>
        <begin position="64"/>
        <end position="77"/>
    </location>
</feature>
<keyword evidence="2" id="KW-0472">Membrane</keyword>
<dbReference type="PATRIC" id="fig|156976.3.peg.2249"/>
<keyword evidence="4" id="KW-1185">Reference proteome</keyword>
<dbReference type="EMBL" id="CP012342">
    <property type="protein sequence ID" value="AKV59585.1"/>
    <property type="molecule type" value="Genomic_DNA"/>
</dbReference>
<keyword evidence="2" id="KW-1133">Transmembrane helix</keyword>